<dbReference type="InterPro" id="IPR036866">
    <property type="entry name" value="RibonucZ/Hydroxyglut_hydro"/>
</dbReference>
<dbReference type="SUPFAM" id="SSF56281">
    <property type="entry name" value="Metallo-hydrolase/oxidoreductase"/>
    <property type="match status" value="1"/>
</dbReference>
<keyword evidence="2" id="KW-0378">Hydrolase</keyword>
<dbReference type="InterPro" id="IPR052159">
    <property type="entry name" value="Competence_DNA_uptake"/>
</dbReference>
<reference evidence="3" key="1">
    <citation type="submission" date="2016-11" db="EMBL/GenBank/DDBJ databases">
        <authorList>
            <person name="Varghese N."/>
            <person name="Submissions S."/>
        </authorList>
    </citation>
    <scope>NUCLEOTIDE SEQUENCE [LARGE SCALE GENOMIC DNA]</scope>
    <source>
        <strain evidence="3">DSM 15292</strain>
    </source>
</reference>
<keyword evidence="3" id="KW-1185">Reference proteome</keyword>
<protein>
    <submittedName>
        <fullName evidence="2">Metal-dependent hydrolase, beta-lactamase superfamily II</fullName>
    </submittedName>
</protein>
<dbReference type="OrthoDB" id="9761531at2"/>
<evidence type="ECO:0000313" key="2">
    <source>
        <dbReference type="EMBL" id="SIN65398.1"/>
    </source>
</evidence>
<feature type="domain" description="Metallo-beta-lactamase" evidence="1">
    <location>
        <begin position="107"/>
        <end position="175"/>
    </location>
</feature>
<name>A0A1N6D3M4_9BACT</name>
<dbReference type="PANTHER" id="PTHR30619">
    <property type="entry name" value="DNA INTERNALIZATION/COMPETENCE PROTEIN COMEC/REC2"/>
    <property type="match status" value="1"/>
</dbReference>
<dbReference type="Gene3D" id="3.60.15.10">
    <property type="entry name" value="Ribonuclease Z/Hydroxyacylglutathione hydrolase-like"/>
    <property type="match status" value="1"/>
</dbReference>
<evidence type="ECO:0000313" key="3">
    <source>
        <dbReference type="Proteomes" id="UP000185221"/>
    </source>
</evidence>
<evidence type="ECO:0000259" key="1">
    <source>
        <dbReference type="Pfam" id="PF00753"/>
    </source>
</evidence>
<gene>
    <name evidence="2" type="ORF">SAMN05444394_0132</name>
</gene>
<dbReference type="GO" id="GO:0016787">
    <property type="term" value="F:hydrolase activity"/>
    <property type="evidence" value="ECO:0007669"/>
    <property type="project" value="UniProtKB-KW"/>
</dbReference>
<dbReference type="RefSeq" id="WP_074222927.1">
    <property type="nucleotide sequence ID" value="NZ_FSRC01000001.1"/>
</dbReference>
<dbReference type="Pfam" id="PF00753">
    <property type="entry name" value="Lactamase_B"/>
    <property type="match status" value="1"/>
</dbReference>
<dbReference type="EMBL" id="FSRC01000001">
    <property type="protein sequence ID" value="SIN65398.1"/>
    <property type="molecule type" value="Genomic_DNA"/>
</dbReference>
<accession>A0A1N6D3M4</accession>
<proteinExistence type="predicted"/>
<dbReference type="PANTHER" id="PTHR30619:SF1">
    <property type="entry name" value="RECOMBINATION PROTEIN 2"/>
    <property type="match status" value="1"/>
</dbReference>
<dbReference type="InterPro" id="IPR001279">
    <property type="entry name" value="Metallo-B-lactamas"/>
</dbReference>
<dbReference type="Proteomes" id="UP000185221">
    <property type="component" value="Unassembled WGS sequence"/>
</dbReference>
<organism evidence="2 3">
    <name type="scientific">Algoriphagus halophilus</name>
    <dbReference type="NCBI Taxonomy" id="226505"/>
    <lineage>
        <taxon>Bacteria</taxon>
        <taxon>Pseudomonadati</taxon>
        <taxon>Bacteroidota</taxon>
        <taxon>Cytophagia</taxon>
        <taxon>Cytophagales</taxon>
        <taxon>Cyclobacteriaceae</taxon>
        <taxon>Algoriphagus</taxon>
    </lineage>
</organism>
<sequence length="402" mass="45078">MIFHHFKKNKDSIFFLFFLALLPQDNFAQLLKVKTDRTAIVKSEPSRNGILNERLAPVADIFKLTKEAPNYYSYDRDSITGWSYKLPTKESLRSRRDVLQIEVIDVEVGDATLIVCPEENGKRDVILIDCGMGNDAERIREAIASFGFNLNAQPITSFIATHYDHDHVGAIKDIVPLSQKIYDPGSKQQTSKYKTALKNRESDREEMQLNYIEQFSGGVTIECVAVNNATDNEPNLAIARDKNQNSIALIVSYKGFDYFTAGDLTLQPESSLASNIKNSDVYHVNHHGSSRTSSGLDFVRNLDPEVSVVSNGTQHGHPNVDIGKRLTEEVGSMFFQTNINPASNAFQNELKFVADTTHLSSRKENQEGATGSIRIIVDPFTDKYYVVMQGLELSESTFPIEH</sequence>
<dbReference type="AlphaFoldDB" id="A0A1N6D3M4"/>